<dbReference type="Proteomes" id="UP000270924">
    <property type="component" value="Unassembled WGS sequence"/>
</dbReference>
<dbReference type="EMBL" id="UYWW01000494">
    <property type="protein sequence ID" value="VDM08622.1"/>
    <property type="molecule type" value="Genomic_DNA"/>
</dbReference>
<keyword evidence="2" id="KW-1185">Reference proteome</keyword>
<evidence type="ECO:0000313" key="1">
    <source>
        <dbReference type="EMBL" id="VDM08622.1"/>
    </source>
</evidence>
<dbReference type="AlphaFoldDB" id="A0A3P7FDE4"/>
<dbReference type="InParanoid" id="A0A3P7FDE4"/>
<protein>
    <submittedName>
        <fullName evidence="1">Uncharacterized protein</fullName>
    </submittedName>
</protein>
<reference evidence="1 2" key="1">
    <citation type="submission" date="2018-11" db="EMBL/GenBank/DDBJ databases">
        <authorList>
            <consortium name="Pathogen Informatics"/>
        </authorList>
    </citation>
    <scope>NUCLEOTIDE SEQUENCE [LARGE SCALE GENOMIC DNA]</scope>
</reference>
<gene>
    <name evidence="1" type="ORF">WBA_LOCUS2008</name>
</gene>
<accession>A0A3P7FDE4</accession>
<name>A0A3P7FDE4_WUCBA</name>
<sequence>MSRAIYWHSRNHKYKMDPMHSIGFNIEETTKRRQIRLNSDDQKGILNLINEETNPNNVLPNSQSTPITIVYIQWRGIWSSFDCYQGMNWNKNYRIKYCIHRRIKYCIHREVKVITIN</sequence>
<proteinExistence type="predicted"/>
<evidence type="ECO:0000313" key="2">
    <source>
        <dbReference type="Proteomes" id="UP000270924"/>
    </source>
</evidence>
<organism evidence="1 2">
    <name type="scientific">Wuchereria bancrofti</name>
    <dbReference type="NCBI Taxonomy" id="6293"/>
    <lineage>
        <taxon>Eukaryota</taxon>
        <taxon>Metazoa</taxon>
        <taxon>Ecdysozoa</taxon>
        <taxon>Nematoda</taxon>
        <taxon>Chromadorea</taxon>
        <taxon>Rhabditida</taxon>
        <taxon>Spirurina</taxon>
        <taxon>Spiruromorpha</taxon>
        <taxon>Filarioidea</taxon>
        <taxon>Onchocercidae</taxon>
        <taxon>Wuchereria</taxon>
    </lineage>
</organism>